<evidence type="ECO:0000313" key="1">
    <source>
        <dbReference type="EMBL" id="EID75332.1"/>
    </source>
</evidence>
<gene>
    <name evidence="1" type="ORF">W59_28071</name>
</gene>
<dbReference type="Proteomes" id="UP000006447">
    <property type="component" value="Unassembled WGS sequence"/>
</dbReference>
<dbReference type="PATRIC" id="fig|1165867.3.peg.5744"/>
<dbReference type="RefSeq" id="WP_007300012.1">
    <property type="nucleotide sequence ID" value="NZ_AJJH01000157.1"/>
</dbReference>
<comment type="caution">
    <text evidence="1">The sequence shown here is derived from an EMBL/GenBank/DDBJ whole genome shotgun (WGS) entry which is preliminary data.</text>
</comment>
<dbReference type="AlphaFoldDB" id="I0WG16"/>
<evidence type="ECO:0000313" key="2">
    <source>
        <dbReference type="Proteomes" id="UP000006447"/>
    </source>
</evidence>
<sequence>MSADLLRRIADENVVLVQGTAWMSDAGAGTPIGVNSLSSKMLCGRHNGALSPLDTAVAAFFEFFKEDQLDIGTHMGTGDFDRTFTMINGPILQLWLLKVLWGVLEARAIRVNGVTAERFRLGVTKETLSEILWRGAPWPRHWGMYVFNHQGHPDEPVTLNSTRIRMVDVGGEILGGMVRLSGVEFCMAFERPDVPGVFQPGALTLQRKSFGRSWKMFAFAWPELGHDPINVMSQLGPDENAFEPPASRGPHILHRRRSFPAGTIQIRNRPR</sequence>
<proteinExistence type="predicted"/>
<accession>I0WG16</accession>
<reference evidence="1 2" key="1">
    <citation type="journal article" date="2012" name="J. Bacteriol.">
        <title>Draft genome sequence of the nitrophenol-degrading actinomycete Rhodococcus imtechensis RKJ300.</title>
        <authorList>
            <person name="Vikram S."/>
            <person name="Kumar S."/>
            <person name="Subramanian S."/>
            <person name="Raghava G.P."/>
        </authorList>
    </citation>
    <scope>NUCLEOTIDE SEQUENCE [LARGE SCALE GENOMIC DNA]</scope>
    <source>
        <strain evidence="1 2">RKJ300</strain>
    </source>
</reference>
<dbReference type="EMBL" id="AJJH01000157">
    <property type="protein sequence ID" value="EID75332.1"/>
    <property type="molecule type" value="Genomic_DNA"/>
</dbReference>
<organism evidence="1 2">
    <name type="scientific">Rhodococcus opacus RKJ300 = JCM 13270</name>
    <dbReference type="NCBI Taxonomy" id="1165867"/>
    <lineage>
        <taxon>Bacteria</taxon>
        <taxon>Bacillati</taxon>
        <taxon>Actinomycetota</taxon>
        <taxon>Actinomycetes</taxon>
        <taxon>Mycobacteriales</taxon>
        <taxon>Nocardiaceae</taxon>
        <taxon>Rhodococcus</taxon>
    </lineage>
</organism>
<name>I0WG16_RHOOP</name>
<protein>
    <submittedName>
        <fullName evidence="1">Uncharacterized protein</fullName>
    </submittedName>
</protein>